<dbReference type="GO" id="GO:0006269">
    <property type="term" value="P:DNA replication, synthesis of primer"/>
    <property type="evidence" value="ECO:0007669"/>
    <property type="project" value="UniProtKB-KW"/>
</dbReference>
<dbReference type="Pfam" id="PF00271">
    <property type="entry name" value="Helicase_C"/>
    <property type="match status" value="1"/>
</dbReference>
<dbReference type="GO" id="GO:1990077">
    <property type="term" value="C:primosome complex"/>
    <property type="evidence" value="ECO:0007669"/>
    <property type="project" value="UniProtKB-UniRule"/>
</dbReference>
<keyword evidence="8 12" id="KW-0067">ATP-binding</keyword>
<accession>B3EJF8</accession>
<dbReference type="InterPro" id="IPR040498">
    <property type="entry name" value="PriA_CRR"/>
</dbReference>
<dbReference type="KEGG" id="cpb:Cphamn1_1430"/>
<reference evidence="15" key="1">
    <citation type="submission" date="2008-06" db="EMBL/GenBank/DDBJ databases">
        <title>Complete sequence of Chlorobium phaeobacteroides BS1.</title>
        <authorList>
            <consortium name="US DOE Joint Genome Institute"/>
            <person name="Lucas S."/>
            <person name="Copeland A."/>
            <person name="Lapidus A."/>
            <person name="Glavina del Rio T."/>
            <person name="Dalin E."/>
            <person name="Tice H."/>
            <person name="Bruce D."/>
            <person name="Goodwin L."/>
            <person name="Pitluck S."/>
            <person name="Schmutz J."/>
            <person name="Larimer F."/>
            <person name="Land M."/>
            <person name="Hauser L."/>
            <person name="Kyrpides N."/>
            <person name="Ovchinnikova G."/>
            <person name="Li T."/>
            <person name="Liu Z."/>
            <person name="Zhao F."/>
            <person name="Overmann J."/>
            <person name="Bryant D.A."/>
            <person name="Richardson P."/>
        </authorList>
    </citation>
    <scope>NUCLEOTIDE SEQUENCE [LARGE SCALE GENOMIC DNA]</scope>
    <source>
        <strain evidence="15">BS1</strain>
    </source>
</reference>
<evidence type="ECO:0000256" key="7">
    <source>
        <dbReference type="ARBA" id="ARBA00022833"/>
    </source>
</evidence>
<keyword evidence="3 12" id="KW-0479">Metal-binding</keyword>
<keyword evidence="4 12" id="KW-0547">Nucleotide-binding</keyword>
<dbReference type="FunFam" id="3.40.50.300:FF:000489">
    <property type="entry name" value="Primosome assembly protein PriA"/>
    <property type="match status" value="1"/>
</dbReference>
<comment type="similarity">
    <text evidence="12">Belongs to the helicase family. PriA subfamily.</text>
</comment>
<organism evidence="15">
    <name type="scientific">Chlorobium phaeobacteroides (strain BS1)</name>
    <dbReference type="NCBI Taxonomy" id="331678"/>
    <lineage>
        <taxon>Bacteria</taxon>
        <taxon>Pseudomonadati</taxon>
        <taxon>Chlorobiota</taxon>
        <taxon>Chlorobiia</taxon>
        <taxon>Chlorobiales</taxon>
        <taxon>Chlorobiaceae</taxon>
        <taxon>Chlorobium/Pelodictyon group</taxon>
        <taxon>Chlorobium</taxon>
    </lineage>
</organism>
<evidence type="ECO:0000256" key="5">
    <source>
        <dbReference type="ARBA" id="ARBA00022801"/>
    </source>
</evidence>
<dbReference type="InterPro" id="IPR014001">
    <property type="entry name" value="Helicase_ATP-bd"/>
</dbReference>
<gene>
    <name evidence="12" type="primary">priA</name>
    <name evidence="15" type="ordered locus">Cphamn1_1430</name>
</gene>
<dbReference type="InterPro" id="IPR001650">
    <property type="entry name" value="Helicase_C-like"/>
</dbReference>
<dbReference type="InterPro" id="IPR006935">
    <property type="entry name" value="Helicase/UvrB_N"/>
</dbReference>
<comment type="catalytic activity">
    <reaction evidence="11 12">
        <text>ATP + H2O = ADP + phosphate + H(+)</text>
        <dbReference type="Rhea" id="RHEA:13065"/>
        <dbReference type="ChEBI" id="CHEBI:15377"/>
        <dbReference type="ChEBI" id="CHEBI:15378"/>
        <dbReference type="ChEBI" id="CHEBI:30616"/>
        <dbReference type="ChEBI" id="CHEBI:43474"/>
        <dbReference type="ChEBI" id="CHEBI:456216"/>
        <dbReference type="EC" id="5.6.2.4"/>
    </reaction>
</comment>
<dbReference type="PANTHER" id="PTHR30580">
    <property type="entry name" value="PRIMOSOMAL PROTEIN N"/>
    <property type="match status" value="1"/>
</dbReference>
<evidence type="ECO:0000256" key="11">
    <source>
        <dbReference type="ARBA" id="ARBA00048988"/>
    </source>
</evidence>
<evidence type="ECO:0000256" key="3">
    <source>
        <dbReference type="ARBA" id="ARBA00022723"/>
    </source>
</evidence>
<evidence type="ECO:0000256" key="2">
    <source>
        <dbReference type="ARBA" id="ARBA00022705"/>
    </source>
</evidence>
<dbReference type="HAMAP" id="MF_00983">
    <property type="entry name" value="PriA"/>
    <property type="match status" value="1"/>
</dbReference>
<evidence type="ECO:0000256" key="4">
    <source>
        <dbReference type="ARBA" id="ARBA00022741"/>
    </source>
</evidence>
<feature type="binding site" evidence="12">
    <location>
        <position position="556"/>
    </location>
    <ligand>
        <name>Zn(2+)</name>
        <dbReference type="ChEBI" id="CHEBI:29105"/>
        <label>1</label>
    </ligand>
</feature>
<comment type="cofactor">
    <cofactor evidence="12">
        <name>Zn(2+)</name>
        <dbReference type="ChEBI" id="CHEBI:29105"/>
    </cofactor>
    <text evidence="12">Binds 2 zinc ions per subunit.</text>
</comment>
<dbReference type="InterPro" id="IPR041222">
    <property type="entry name" value="PriA_3primeBD"/>
</dbReference>
<dbReference type="InterPro" id="IPR027417">
    <property type="entry name" value="P-loop_NTPase"/>
</dbReference>
<feature type="domain" description="Helicase ATP-binding" evidence="13">
    <location>
        <begin position="290"/>
        <end position="456"/>
    </location>
</feature>
<dbReference type="GO" id="GO:0016887">
    <property type="term" value="F:ATP hydrolysis activity"/>
    <property type="evidence" value="ECO:0007669"/>
    <property type="project" value="RHEA"/>
</dbReference>
<feature type="binding site" evidence="12">
    <location>
        <position position="519"/>
    </location>
    <ligand>
        <name>Zn(2+)</name>
        <dbReference type="ChEBI" id="CHEBI:29105"/>
        <label>1</label>
    </ligand>
</feature>
<keyword evidence="7 12" id="KW-0862">Zinc</keyword>
<dbReference type="InterPro" id="IPR042115">
    <property type="entry name" value="PriA_3primeBD_sf"/>
</dbReference>
<keyword evidence="6 12" id="KW-0347">Helicase</keyword>
<dbReference type="GO" id="GO:0008270">
    <property type="term" value="F:zinc ion binding"/>
    <property type="evidence" value="ECO:0007669"/>
    <property type="project" value="UniProtKB-UniRule"/>
</dbReference>
<dbReference type="GO" id="GO:0006302">
    <property type="term" value="P:double-strand break repair"/>
    <property type="evidence" value="ECO:0007669"/>
    <property type="project" value="InterPro"/>
</dbReference>
<evidence type="ECO:0000256" key="8">
    <source>
        <dbReference type="ARBA" id="ARBA00022840"/>
    </source>
</evidence>
<dbReference type="Pfam" id="PF18074">
    <property type="entry name" value="PriA_C"/>
    <property type="match status" value="1"/>
</dbReference>
<dbReference type="Pfam" id="PF18319">
    <property type="entry name" value="Zn_ribbon_PriA"/>
    <property type="match status" value="1"/>
</dbReference>
<evidence type="ECO:0000256" key="6">
    <source>
        <dbReference type="ARBA" id="ARBA00022806"/>
    </source>
</evidence>
<dbReference type="GO" id="GO:0006270">
    <property type="term" value="P:DNA replication initiation"/>
    <property type="evidence" value="ECO:0007669"/>
    <property type="project" value="TreeGrafter"/>
</dbReference>
<feature type="binding site" evidence="12">
    <location>
        <position position="528"/>
    </location>
    <ligand>
        <name>Zn(2+)</name>
        <dbReference type="ChEBI" id="CHEBI:29105"/>
        <label>2</label>
    </ligand>
</feature>
<dbReference type="InterPro" id="IPR036388">
    <property type="entry name" value="WH-like_DNA-bd_sf"/>
</dbReference>
<dbReference type="eggNOG" id="COG1198">
    <property type="taxonomic scope" value="Bacteria"/>
</dbReference>
<dbReference type="SMART" id="SM00490">
    <property type="entry name" value="HELICc"/>
    <property type="match status" value="1"/>
</dbReference>
<dbReference type="OrthoDB" id="9759544at2"/>
<feature type="binding site" evidence="12">
    <location>
        <position position="525"/>
    </location>
    <ligand>
        <name>Zn(2+)</name>
        <dbReference type="ChEBI" id="CHEBI:29105"/>
        <label>2</label>
    </ligand>
</feature>
<proteinExistence type="inferred from homology"/>
<dbReference type="SUPFAM" id="SSF46785">
    <property type="entry name" value="Winged helix' DNA-binding domain"/>
    <property type="match status" value="1"/>
</dbReference>
<feature type="binding site" evidence="12">
    <location>
        <position position="546"/>
    </location>
    <ligand>
        <name>Zn(2+)</name>
        <dbReference type="ChEBI" id="CHEBI:29105"/>
        <label>2</label>
    </ligand>
</feature>
<comment type="function">
    <text evidence="12">Initiates the restart of stalled replication forks, which reloads the replicative helicase on sites other than the origin of replication. Recognizes and binds to abandoned replication forks and remodels them to uncover a helicase loading site. Promotes assembly of the primosome at these replication forks.</text>
</comment>
<dbReference type="HOGENOM" id="CLU_013353_3_1_10"/>
<dbReference type="PROSITE" id="PS51192">
    <property type="entry name" value="HELICASE_ATP_BIND_1"/>
    <property type="match status" value="1"/>
</dbReference>
<feature type="domain" description="Helicase C-terminal" evidence="14">
    <location>
        <begin position="551"/>
        <end position="708"/>
    </location>
</feature>
<keyword evidence="5 12" id="KW-0378">Hydrolase</keyword>
<evidence type="ECO:0000256" key="9">
    <source>
        <dbReference type="ARBA" id="ARBA00023125"/>
    </source>
</evidence>
<feature type="binding site" evidence="12">
    <location>
        <position position="543"/>
    </location>
    <ligand>
        <name>Zn(2+)</name>
        <dbReference type="ChEBI" id="CHEBI:29105"/>
        <label>2</label>
    </ligand>
</feature>
<feature type="binding site" evidence="12">
    <location>
        <position position="559"/>
    </location>
    <ligand>
        <name>Zn(2+)</name>
        <dbReference type="ChEBI" id="CHEBI:29105"/>
        <label>1</label>
    </ligand>
</feature>
<comment type="catalytic activity">
    <reaction evidence="12">
        <text>Couples ATP hydrolysis with the unwinding of duplex DNA by translocating in the 3'-5' direction.</text>
        <dbReference type="EC" id="5.6.2.4"/>
    </reaction>
</comment>
<evidence type="ECO:0000259" key="14">
    <source>
        <dbReference type="PROSITE" id="PS51194"/>
    </source>
</evidence>
<name>B3EJF8_CHLPB</name>
<dbReference type="SUPFAM" id="SSF52540">
    <property type="entry name" value="P-loop containing nucleoside triphosphate hydrolases"/>
    <property type="match status" value="2"/>
</dbReference>
<dbReference type="CDD" id="cd18804">
    <property type="entry name" value="SF2_C_priA"/>
    <property type="match status" value="1"/>
</dbReference>
<dbReference type="PANTHER" id="PTHR30580:SF0">
    <property type="entry name" value="PRIMOSOMAL PROTEIN N"/>
    <property type="match status" value="1"/>
</dbReference>
<dbReference type="SMART" id="SM00487">
    <property type="entry name" value="DEXDc"/>
    <property type="match status" value="1"/>
</dbReference>
<dbReference type="Pfam" id="PF04851">
    <property type="entry name" value="ResIII"/>
    <property type="match status" value="1"/>
</dbReference>
<sequence length="812" mass="91303">MRHVLLHANYFLRDEPLLVSIQDNLTEELLTGCQVLFSPVGNSRKSIIGYVVREVDSPQQARQEGTITEILNSGLPLLTPVTLRLSKWIADYYIARPIEAINAVLPAPLKTRVSETVELSDFQLLSFSDKKVVTTPLRKEILKQLHQRKKMTVRQLESRLGKQNLYRTLIEMERGGLVTIKKTFKTTGAKTRTAYRLKEPFTESLPESLSRAPRQAEAVRRLHDLEMSWSFPEQIGTKAAIARELVKKGIFESLKVEVDSGFSSGFTEPKKIIKNLTGAQQSALESLIAGFRTGTFSTSLLHGITGSGKTIIYIELLKEVLSAGKSAIVLVPEISLTPQTASRFRQHFGDNIQILHSAMNNQEKYNAWHKLRTGKAKIALGARSTIFAPLENVGAIIVDEEHDSAYKQDRTPRYHGRDTAVMRAKLENAICVLGSATPSFESFHNAETGKYNLLRLPERVDGASIPSVKLVPLRENRKISFSLSEVLYEQIKARLERNEQVILLQNRRGFAGSLLCLDCGHIPTCSHCNIPMVYHAASRQLRCHYCGHALAYKETCTRCSSDNILYKSSGTERIEEELRGLFPGEKILRMDVDTTGIKGAHSMILKDFHEKKARILLGTQMVAKGLDFPDVTLVGVLLADIGLNLPDFRSGERLFALLTQVAGRAGRAKIPGEVYLQTYNTDNEVFVYLMHGSYEKYYEKDMQARKELFYPPYARLVSCKFSSPDEHTAEQASDEFAKAFTPYLSPENCILLGPSPAGIPRIRGRYRYQILLKLPGKNISADSLKKLQYALMRKYNRHDLTVTIDVDPQNIM</sequence>
<dbReference type="GO" id="GO:0005524">
    <property type="term" value="F:ATP binding"/>
    <property type="evidence" value="ECO:0007669"/>
    <property type="project" value="UniProtKB-UniRule"/>
</dbReference>
<evidence type="ECO:0000256" key="10">
    <source>
        <dbReference type="ARBA" id="ARBA00023235"/>
    </source>
</evidence>
<dbReference type="GO" id="GO:0043138">
    <property type="term" value="F:3'-5' DNA helicase activity"/>
    <property type="evidence" value="ECO:0007669"/>
    <property type="project" value="UniProtKB-EC"/>
</dbReference>
<dbReference type="EMBL" id="CP001101">
    <property type="protein sequence ID" value="ACE04358.1"/>
    <property type="molecule type" value="Genomic_DNA"/>
</dbReference>
<dbReference type="Gene3D" id="3.40.1440.60">
    <property type="entry name" value="PriA, 3(prime) DNA-binding domain"/>
    <property type="match status" value="1"/>
</dbReference>
<dbReference type="AlphaFoldDB" id="B3EJF8"/>
<keyword evidence="9 12" id="KW-0238">DNA-binding</keyword>
<dbReference type="NCBIfam" id="TIGR00595">
    <property type="entry name" value="priA"/>
    <property type="match status" value="1"/>
</dbReference>
<evidence type="ECO:0000313" key="15">
    <source>
        <dbReference type="EMBL" id="ACE04358.1"/>
    </source>
</evidence>
<dbReference type="Pfam" id="PF17764">
    <property type="entry name" value="PriA_3primeBD"/>
    <property type="match status" value="1"/>
</dbReference>
<comment type="subunit">
    <text evidence="12">Component of the replication restart primosome.</text>
</comment>
<dbReference type="Gene3D" id="1.10.10.10">
    <property type="entry name" value="Winged helix-like DNA-binding domain superfamily/Winged helix DNA-binding domain"/>
    <property type="match status" value="1"/>
</dbReference>
<protein>
    <recommendedName>
        <fullName evidence="12">Replication restart protein PriA</fullName>
    </recommendedName>
    <alternativeName>
        <fullName evidence="12">ATP-dependent DNA helicase PriA</fullName>
        <ecNumber evidence="12">5.6.2.4</ecNumber>
    </alternativeName>
    <alternativeName>
        <fullName evidence="12">DNA 3'-5' helicase PriA</fullName>
    </alternativeName>
</protein>
<feature type="binding site" evidence="12">
    <location>
        <position position="516"/>
    </location>
    <ligand>
        <name>Zn(2+)</name>
        <dbReference type="ChEBI" id="CHEBI:29105"/>
        <label>1</label>
    </ligand>
</feature>
<evidence type="ECO:0000259" key="13">
    <source>
        <dbReference type="PROSITE" id="PS51192"/>
    </source>
</evidence>
<keyword evidence="1 12" id="KW-0639">Primosome</keyword>
<dbReference type="PROSITE" id="PS51194">
    <property type="entry name" value="HELICASE_CTER"/>
    <property type="match status" value="1"/>
</dbReference>
<dbReference type="STRING" id="331678.Cphamn1_1430"/>
<dbReference type="CDD" id="cd17929">
    <property type="entry name" value="DEXHc_priA"/>
    <property type="match status" value="1"/>
</dbReference>
<dbReference type="InterPro" id="IPR041236">
    <property type="entry name" value="PriA_C"/>
</dbReference>
<dbReference type="InterPro" id="IPR005259">
    <property type="entry name" value="PriA"/>
</dbReference>
<keyword evidence="10 12" id="KW-0413">Isomerase</keyword>
<evidence type="ECO:0000256" key="12">
    <source>
        <dbReference type="HAMAP-Rule" id="MF_00983"/>
    </source>
</evidence>
<evidence type="ECO:0000256" key="1">
    <source>
        <dbReference type="ARBA" id="ARBA00022515"/>
    </source>
</evidence>
<dbReference type="GO" id="GO:0006310">
    <property type="term" value="P:DNA recombination"/>
    <property type="evidence" value="ECO:0007669"/>
    <property type="project" value="InterPro"/>
</dbReference>
<dbReference type="EC" id="5.6.2.4" evidence="12"/>
<dbReference type="InterPro" id="IPR036390">
    <property type="entry name" value="WH_DNA-bd_sf"/>
</dbReference>
<dbReference type="Gene3D" id="3.40.50.300">
    <property type="entry name" value="P-loop containing nucleotide triphosphate hydrolases"/>
    <property type="match status" value="2"/>
</dbReference>
<keyword evidence="2 12" id="KW-0235">DNA replication</keyword>
<dbReference type="GO" id="GO:0003677">
    <property type="term" value="F:DNA binding"/>
    <property type="evidence" value="ECO:0007669"/>
    <property type="project" value="UniProtKB-UniRule"/>
</dbReference>